<evidence type="ECO:0000313" key="2">
    <source>
        <dbReference type="Proteomes" id="UP001153331"/>
    </source>
</evidence>
<comment type="caution">
    <text evidence="1">The sequence shown here is derived from an EMBL/GenBank/DDBJ whole genome shotgun (WGS) entry which is preliminary data.</text>
</comment>
<protein>
    <submittedName>
        <fullName evidence="1">Uncharacterized protein</fullName>
    </submittedName>
</protein>
<sequence>MHTPKTRNHGPWLQLASQASGNYGTGISAQALKSGAPFGGHVVLGAQIVMALPVRFHMPSNFWHVTAQKRVPDVPALALRLSPRWL</sequence>
<gene>
    <name evidence="1" type="ORF">OPT61_g1527</name>
</gene>
<proteinExistence type="predicted"/>
<evidence type="ECO:0000313" key="1">
    <source>
        <dbReference type="EMBL" id="KAJ8117233.1"/>
    </source>
</evidence>
<accession>A0ACC2IQ13</accession>
<keyword evidence="2" id="KW-1185">Reference proteome</keyword>
<name>A0ACC2IQ13_9PLEO</name>
<reference evidence="1" key="1">
    <citation type="submission" date="2022-11" db="EMBL/GenBank/DDBJ databases">
        <title>Genome Sequence of Boeremia exigua.</title>
        <authorList>
            <person name="Buettner E."/>
        </authorList>
    </citation>
    <scope>NUCLEOTIDE SEQUENCE</scope>
    <source>
        <strain evidence="1">CU02</strain>
    </source>
</reference>
<organism evidence="1 2">
    <name type="scientific">Boeremia exigua</name>
    <dbReference type="NCBI Taxonomy" id="749465"/>
    <lineage>
        <taxon>Eukaryota</taxon>
        <taxon>Fungi</taxon>
        <taxon>Dikarya</taxon>
        <taxon>Ascomycota</taxon>
        <taxon>Pezizomycotina</taxon>
        <taxon>Dothideomycetes</taxon>
        <taxon>Pleosporomycetidae</taxon>
        <taxon>Pleosporales</taxon>
        <taxon>Pleosporineae</taxon>
        <taxon>Didymellaceae</taxon>
        <taxon>Boeremia</taxon>
    </lineage>
</organism>
<dbReference type="Proteomes" id="UP001153331">
    <property type="component" value="Unassembled WGS sequence"/>
</dbReference>
<dbReference type="EMBL" id="JAPHNI010000061">
    <property type="protein sequence ID" value="KAJ8117233.1"/>
    <property type="molecule type" value="Genomic_DNA"/>
</dbReference>